<feature type="signal peptide" evidence="3">
    <location>
        <begin position="1"/>
        <end position="28"/>
    </location>
</feature>
<dbReference type="InterPro" id="IPR000184">
    <property type="entry name" value="Bac_surfAg_D15"/>
</dbReference>
<proteinExistence type="predicted"/>
<dbReference type="RefSeq" id="WP_005995867.1">
    <property type="nucleotide sequence ID" value="NZ_AECZ01000030.1"/>
</dbReference>
<keyword evidence="2" id="KW-0472">Membrane</keyword>
<dbReference type="Pfam" id="PF01103">
    <property type="entry name" value="Omp85"/>
    <property type="match status" value="1"/>
</dbReference>
<dbReference type="STRING" id="596151.DesfrDRAFT_3375"/>
<accession>E1K0H5</accession>
<dbReference type="Gene3D" id="3.10.20.310">
    <property type="entry name" value="membrane protein fhac"/>
    <property type="match status" value="1"/>
</dbReference>
<dbReference type="PANTHER" id="PTHR12815:SF42">
    <property type="entry name" value="BACTERIAL SURFACE ANTIGEN (D15) DOMAIN-CONTAINING PROTEIN"/>
    <property type="match status" value="1"/>
</dbReference>
<protein>
    <submittedName>
        <fullName evidence="5">Surface antigen (D15)</fullName>
    </submittedName>
</protein>
<evidence type="ECO:0000259" key="4">
    <source>
        <dbReference type="Pfam" id="PF01103"/>
    </source>
</evidence>
<comment type="caution">
    <text evidence="5">The sequence shown here is derived from an EMBL/GenBank/DDBJ whole genome shotgun (WGS) entry which is preliminary data.</text>
</comment>
<sequence length="607" mass="65326" precursor="true">MHSRIFAALWAVFAIMAACACIGGAAHAASHASPSGLAYVVRYTGDADPRILGLLKQVSKAESLVQSPPDSALLLERRADEDKTAFAKVFQSEGYFAAVITVDLDQGVSPAVLTYAIKAGPRFALSKVTLAVPPDQPGRDAELPTPEAIGLPVPEPFLAKAVVDAEARITDILHRQARPYAKIAKRQVTANFANHDVTVVWTVDPGPRAAFGPLRFSGLTSIKEAYLAAQVPWREGQPYDADLVARYRKTLVGLDLFTMVQVEPAGELDASGRAPILVKVIERKHRTIKGGVNYKTDEGPGANLSWENRNLFGGGEKLSLAATGSAIEQLGEITFEKPDFLAPKNLFTAKGKVADENKKAYKGKNAQATAMVRRHFTDTFTAGAGVGYRASYIEKDESRPWEDGTRYGFVFLPVEASYDTRKDLLDPQQGIMASLACAPYWGAVGNGPNFVRPEFSVANYFKLLEKPGLVLATRVIGGANIGASRNDVSPDLRFYAGGSGSIRGYPYQTVGPLRGKTPVGGGSLFTFSAELRWRITELIGIVPFLDGGSAFKNALAPYDQPILLGAGLGVRVYTPVGPVRLDVATPVTPRKDIDDIAQFYFSIGQSF</sequence>
<gene>
    <name evidence="5" type="ORF">DesfrDRAFT_3375</name>
</gene>
<dbReference type="EMBL" id="AECZ01000030">
    <property type="protein sequence ID" value="EFL49918.1"/>
    <property type="molecule type" value="Genomic_DNA"/>
</dbReference>
<name>E1K0H5_SOLFR</name>
<feature type="domain" description="Bacterial surface antigen (D15)" evidence="4">
    <location>
        <begin position="310"/>
        <end position="607"/>
    </location>
</feature>
<dbReference type="AlphaFoldDB" id="E1K0H5"/>
<dbReference type="Proteomes" id="UP000006250">
    <property type="component" value="Unassembled WGS sequence"/>
</dbReference>
<reference evidence="5 6" key="1">
    <citation type="submission" date="2010-08" db="EMBL/GenBank/DDBJ databases">
        <title>The draft genome of Desulfovibrio fructosovorans JJ.</title>
        <authorList>
            <consortium name="US DOE Joint Genome Institute (JGI-PGF)"/>
            <person name="Lucas S."/>
            <person name="Copeland A."/>
            <person name="Lapidus A."/>
            <person name="Cheng J.-F."/>
            <person name="Bruce D."/>
            <person name="Goodwin L."/>
            <person name="Pitluck S."/>
            <person name="Land M.L."/>
            <person name="Hauser L."/>
            <person name="Chang Y.-J."/>
            <person name="Jeffries C."/>
            <person name="Wall J.D."/>
            <person name="Stahl D.A."/>
            <person name="Arkin A.P."/>
            <person name="Dehal P."/>
            <person name="Stolyar S.M."/>
            <person name="Hazen T.C."/>
            <person name="Woyke T.J."/>
        </authorList>
    </citation>
    <scope>NUCLEOTIDE SEQUENCE [LARGE SCALE GENOMIC DNA]</scope>
    <source>
        <strain evidence="5 6">JJ</strain>
    </source>
</reference>
<dbReference type="InterPro" id="IPR039910">
    <property type="entry name" value="D15-like"/>
</dbReference>
<organism evidence="5 6">
    <name type="scientific">Solidesulfovibrio fructosivorans JJ]</name>
    <dbReference type="NCBI Taxonomy" id="596151"/>
    <lineage>
        <taxon>Bacteria</taxon>
        <taxon>Pseudomonadati</taxon>
        <taxon>Thermodesulfobacteriota</taxon>
        <taxon>Desulfovibrionia</taxon>
        <taxon>Desulfovibrionales</taxon>
        <taxon>Desulfovibrionaceae</taxon>
        <taxon>Solidesulfovibrio</taxon>
    </lineage>
</organism>
<dbReference type="GO" id="GO:0019867">
    <property type="term" value="C:outer membrane"/>
    <property type="evidence" value="ECO:0007669"/>
    <property type="project" value="InterPro"/>
</dbReference>
<dbReference type="PROSITE" id="PS51257">
    <property type="entry name" value="PROKAR_LIPOPROTEIN"/>
    <property type="match status" value="1"/>
</dbReference>
<feature type="chain" id="PRO_5003148317" evidence="3">
    <location>
        <begin position="29"/>
        <end position="607"/>
    </location>
</feature>
<keyword evidence="3" id="KW-0732">Signal</keyword>
<dbReference type="OrthoDB" id="9814535at2"/>
<comment type="subcellular location">
    <subcellularLocation>
        <location evidence="1">Membrane</location>
    </subcellularLocation>
</comment>
<evidence type="ECO:0000256" key="3">
    <source>
        <dbReference type="SAM" id="SignalP"/>
    </source>
</evidence>
<evidence type="ECO:0000313" key="6">
    <source>
        <dbReference type="Proteomes" id="UP000006250"/>
    </source>
</evidence>
<dbReference type="Gene3D" id="2.40.160.50">
    <property type="entry name" value="membrane protein fhac: a member of the omp85/tpsb transporter family"/>
    <property type="match status" value="1"/>
</dbReference>
<dbReference type="PANTHER" id="PTHR12815">
    <property type="entry name" value="SORTING AND ASSEMBLY MACHINERY SAMM50 PROTEIN FAMILY MEMBER"/>
    <property type="match status" value="1"/>
</dbReference>
<evidence type="ECO:0000256" key="1">
    <source>
        <dbReference type="ARBA" id="ARBA00004370"/>
    </source>
</evidence>
<evidence type="ECO:0000256" key="2">
    <source>
        <dbReference type="ARBA" id="ARBA00023136"/>
    </source>
</evidence>
<keyword evidence="6" id="KW-1185">Reference proteome</keyword>
<dbReference type="eggNOG" id="COG0729">
    <property type="taxonomic scope" value="Bacteria"/>
</dbReference>
<evidence type="ECO:0000313" key="5">
    <source>
        <dbReference type="EMBL" id="EFL49918.1"/>
    </source>
</evidence>